<keyword evidence="3 4" id="KW-0687">Ribonucleoprotein</keyword>
<comment type="caution">
    <text evidence="7">The sequence shown here is derived from an EMBL/GenBank/DDBJ whole genome shotgun (WGS) entry which is preliminary data.</text>
</comment>
<dbReference type="Pfam" id="PF01632">
    <property type="entry name" value="Ribosomal_L35p"/>
    <property type="match status" value="1"/>
</dbReference>
<dbReference type="InterPro" id="IPR021137">
    <property type="entry name" value="Ribosomal_bL35-like"/>
</dbReference>
<dbReference type="InterPro" id="IPR018265">
    <property type="entry name" value="Ribosomal_bL35_CS"/>
</dbReference>
<dbReference type="GO" id="GO:1990904">
    <property type="term" value="C:ribonucleoprotein complex"/>
    <property type="evidence" value="ECO:0007669"/>
    <property type="project" value="UniProtKB-KW"/>
</dbReference>
<evidence type="ECO:0000313" key="8">
    <source>
        <dbReference type="Proteomes" id="UP000178098"/>
    </source>
</evidence>
<feature type="compositionally biased region" description="Basic residues" evidence="6">
    <location>
        <begin position="25"/>
        <end position="43"/>
    </location>
</feature>
<evidence type="ECO:0000256" key="4">
    <source>
        <dbReference type="HAMAP-Rule" id="MF_00514"/>
    </source>
</evidence>
<evidence type="ECO:0000256" key="1">
    <source>
        <dbReference type="ARBA" id="ARBA00006598"/>
    </source>
</evidence>
<dbReference type="SUPFAM" id="SSF143034">
    <property type="entry name" value="L35p-like"/>
    <property type="match status" value="1"/>
</dbReference>
<dbReference type="PROSITE" id="PS00936">
    <property type="entry name" value="RIBOSOMAL_L35"/>
    <property type="match status" value="1"/>
</dbReference>
<evidence type="ECO:0000256" key="2">
    <source>
        <dbReference type="ARBA" id="ARBA00022980"/>
    </source>
</evidence>
<dbReference type="InterPro" id="IPR037229">
    <property type="entry name" value="Ribosomal_bL35_sf"/>
</dbReference>
<dbReference type="InterPro" id="IPR001706">
    <property type="entry name" value="Ribosomal_bL35"/>
</dbReference>
<evidence type="ECO:0000256" key="3">
    <source>
        <dbReference type="ARBA" id="ARBA00023274"/>
    </source>
</evidence>
<evidence type="ECO:0000256" key="5">
    <source>
        <dbReference type="RuleBase" id="RU000568"/>
    </source>
</evidence>
<dbReference type="GO" id="GO:0005840">
    <property type="term" value="C:ribosome"/>
    <property type="evidence" value="ECO:0007669"/>
    <property type="project" value="UniProtKB-KW"/>
</dbReference>
<dbReference type="PRINTS" id="PR00064">
    <property type="entry name" value="RIBOSOMALL35"/>
</dbReference>
<dbReference type="Gene3D" id="4.10.410.60">
    <property type="match status" value="1"/>
</dbReference>
<gene>
    <name evidence="4" type="primary">rpmI</name>
    <name evidence="7" type="ORF">A3D08_01295</name>
</gene>
<dbReference type="GO" id="GO:0003735">
    <property type="term" value="F:structural constituent of ribosome"/>
    <property type="evidence" value="ECO:0007669"/>
    <property type="project" value="InterPro"/>
</dbReference>
<feature type="region of interest" description="Disordered" evidence="6">
    <location>
        <begin position="25"/>
        <end position="44"/>
    </location>
</feature>
<protein>
    <recommendedName>
        <fullName evidence="4">Large ribosomal subunit protein bL35</fullName>
    </recommendedName>
</protein>
<dbReference type="Proteomes" id="UP000178098">
    <property type="component" value="Unassembled WGS sequence"/>
</dbReference>
<name>A0A1F7HLR5_9BACT</name>
<evidence type="ECO:0000256" key="6">
    <source>
        <dbReference type="SAM" id="MobiDB-lite"/>
    </source>
</evidence>
<evidence type="ECO:0000313" key="7">
    <source>
        <dbReference type="EMBL" id="OGK32055.1"/>
    </source>
</evidence>
<accession>A0A1F7HLR5</accession>
<comment type="similarity">
    <text evidence="1 4 5">Belongs to the bacterial ribosomal protein bL35 family.</text>
</comment>
<sequence>MTGKQKTRKSAAKRFKITATGKVLHRGHGVRHIRSSKSNKRLRAQSIPREVTGRMKMKIKKMMGAA</sequence>
<dbReference type="HAMAP" id="MF_00514">
    <property type="entry name" value="Ribosomal_bL35"/>
    <property type="match status" value="1"/>
</dbReference>
<dbReference type="EMBL" id="MFZT01000002">
    <property type="protein sequence ID" value="OGK32055.1"/>
    <property type="molecule type" value="Genomic_DNA"/>
</dbReference>
<keyword evidence="2 4" id="KW-0689">Ribosomal protein</keyword>
<proteinExistence type="inferred from homology"/>
<dbReference type="AlphaFoldDB" id="A0A1F7HLR5"/>
<dbReference type="GO" id="GO:0006412">
    <property type="term" value="P:translation"/>
    <property type="evidence" value="ECO:0007669"/>
    <property type="project" value="UniProtKB-UniRule"/>
</dbReference>
<organism evidence="7 8">
    <name type="scientific">Candidatus Roizmanbacteria bacterium RIFCSPHIGHO2_02_FULL_43_11</name>
    <dbReference type="NCBI Taxonomy" id="1802043"/>
    <lineage>
        <taxon>Bacteria</taxon>
        <taxon>Candidatus Roizmaniibacteriota</taxon>
    </lineage>
</organism>
<reference evidence="7 8" key="1">
    <citation type="journal article" date="2016" name="Nat. Commun.">
        <title>Thousands of microbial genomes shed light on interconnected biogeochemical processes in an aquifer system.</title>
        <authorList>
            <person name="Anantharaman K."/>
            <person name="Brown C.T."/>
            <person name="Hug L.A."/>
            <person name="Sharon I."/>
            <person name="Castelle C.J."/>
            <person name="Probst A.J."/>
            <person name="Thomas B.C."/>
            <person name="Singh A."/>
            <person name="Wilkins M.J."/>
            <person name="Karaoz U."/>
            <person name="Brodie E.L."/>
            <person name="Williams K.H."/>
            <person name="Hubbard S.S."/>
            <person name="Banfield J.F."/>
        </authorList>
    </citation>
    <scope>NUCLEOTIDE SEQUENCE [LARGE SCALE GENOMIC DNA]</scope>
</reference>